<comment type="cofactor">
    <cofactor evidence="2">
        <name>Mg(2+)</name>
        <dbReference type="ChEBI" id="CHEBI:18420"/>
    </cofactor>
</comment>
<protein>
    <submittedName>
        <fullName evidence="9">NUDIX hydrolase</fullName>
    </submittedName>
</protein>
<evidence type="ECO:0000313" key="9">
    <source>
        <dbReference type="EMBL" id="NKX54708.1"/>
    </source>
</evidence>
<proteinExistence type="predicted"/>
<evidence type="ECO:0000256" key="5">
    <source>
        <dbReference type="ARBA" id="ARBA00022842"/>
    </source>
</evidence>
<dbReference type="GO" id="GO:0016818">
    <property type="term" value="F:hydrolase activity, acting on acid anhydrides, in phosphorus-containing anhydrides"/>
    <property type="evidence" value="ECO:0007669"/>
    <property type="project" value="InterPro"/>
</dbReference>
<dbReference type="SUPFAM" id="SSF55811">
    <property type="entry name" value="Nudix"/>
    <property type="match status" value="1"/>
</dbReference>
<feature type="compositionally biased region" description="Basic and acidic residues" evidence="7">
    <location>
        <begin position="67"/>
        <end position="76"/>
    </location>
</feature>
<dbReference type="Proteomes" id="UP000544090">
    <property type="component" value="Unassembled WGS sequence"/>
</dbReference>
<comment type="cofactor">
    <cofactor evidence="1">
        <name>Mn(2+)</name>
        <dbReference type="ChEBI" id="CHEBI:29035"/>
    </cofactor>
</comment>
<keyword evidence="4 9" id="KW-0378">Hydrolase</keyword>
<feature type="region of interest" description="Disordered" evidence="7">
    <location>
        <begin position="45"/>
        <end position="76"/>
    </location>
</feature>
<accession>A0A7X6HEH4</accession>
<evidence type="ECO:0000256" key="6">
    <source>
        <dbReference type="ARBA" id="ARBA00023211"/>
    </source>
</evidence>
<evidence type="ECO:0000256" key="2">
    <source>
        <dbReference type="ARBA" id="ARBA00001946"/>
    </source>
</evidence>
<dbReference type="PANTHER" id="PTHR12318:SF0">
    <property type="entry name" value="ACYL-COENZYME A DIPHOSPHATASE NUDT19"/>
    <property type="match status" value="1"/>
</dbReference>
<dbReference type="Gene3D" id="3.90.79.10">
    <property type="entry name" value="Nucleoside Triphosphate Pyrophosphohydrolase"/>
    <property type="match status" value="2"/>
</dbReference>
<dbReference type="AlphaFoldDB" id="A0A7X6HEH4"/>
<evidence type="ECO:0000256" key="7">
    <source>
        <dbReference type="SAM" id="MobiDB-lite"/>
    </source>
</evidence>
<evidence type="ECO:0000313" key="10">
    <source>
        <dbReference type="Proteomes" id="UP000544090"/>
    </source>
</evidence>
<evidence type="ECO:0000256" key="4">
    <source>
        <dbReference type="ARBA" id="ARBA00022801"/>
    </source>
</evidence>
<sequence length="234" mass="25314">MPAMDAAATVVLLRDAPEGPEVLLLERPRDTGSFAGAWVFPGGRVDPEDYDDGAPADGSAGNGTGAGERELPAARRAGVREVREETGLELDPAALVELSCWIPPAQAPRRFHTWFFVGQASDGTVVLNPGEHVAHAWLTPREVLRRHGEGELLLMPPTWVTLHGLLQAASVDAVLAQARRSRPAVFRSRMLDDAGGARIITWSGDADYEPGQAPPSGRNRLVMTRLPWVYERTS</sequence>
<dbReference type="GO" id="GO:0046872">
    <property type="term" value="F:metal ion binding"/>
    <property type="evidence" value="ECO:0007669"/>
    <property type="project" value="UniProtKB-KW"/>
</dbReference>
<dbReference type="InterPro" id="IPR015797">
    <property type="entry name" value="NUDIX_hydrolase-like_dom_sf"/>
</dbReference>
<name>A0A7X6HEH4_9MICC</name>
<evidence type="ECO:0000256" key="3">
    <source>
        <dbReference type="ARBA" id="ARBA00022723"/>
    </source>
</evidence>
<dbReference type="CDD" id="cd18870">
    <property type="entry name" value="NUDIX_AcylCoAdiphos_Nudt19"/>
    <property type="match status" value="1"/>
</dbReference>
<keyword evidence="5" id="KW-0460">Magnesium</keyword>
<comment type="caution">
    <text evidence="9">The sequence shown here is derived from an EMBL/GenBank/DDBJ whole genome shotgun (WGS) entry which is preliminary data.</text>
</comment>
<reference evidence="9 10" key="1">
    <citation type="submission" date="2020-04" db="EMBL/GenBank/DDBJ databases">
        <title>Arthrobacter sp. nov.</title>
        <authorList>
            <person name="Liu S."/>
        </authorList>
    </citation>
    <scope>NUCLEOTIDE SEQUENCE [LARGE SCALE GENOMIC DNA]</scope>
    <source>
        <strain evidence="9 10">E918</strain>
    </source>
</reference>
<gene>
    <name evidence="9" type="ORF">HGG74_09190</name>
</gene>
<feature type="domain" description="Nudix hydrolase" evidence="8">
    <location>
        <begin position="3"/>
        <end position="166"/>
    </location>
</feature>
<evidence type="ECO:0000259" key="8">
    <source>
        <dbReference type="PROSITE" id="PS51462"/>
    </source>
</evidence>
<evidence type="ECO:0000256" key="1">
    <source>
        <dbReference type="ARBA" id="ARBA00001936"/>
    </source>
</evidence>
<dbReference type="EMBL" id="JAAZSQ010000007">
    <property type="protein sequence ID" value="NKX54708.1"/>
    <property type="molecule type" value="Genomic_DNA"/>
</dbReference>
<organism evidence="9 10">
    <name type="scientific">Arthrobacter mobilis</name>
    <dbReference type="NCBI Taxonomy" id="2724944"/>
    <lineage>
        <taxon>Bacteria</taxon>
        <taxon>Bacillati</taxon>
        <taxon>Actinomycetota</taxon>
        <taxon>Actinomycetes</taxon>
        <taxon>Micrococcales</taxon>
        <taxon>Micrococcaceae</taxon>
        <taxon>Arthrobacter</taxon>
    </lineage>
</organism>
<keyword evidence="6" id="KW-0464">Manganese</keyword>
<dbReference type="InterPro" id="IPR000086">
    <property type="entry name" value="NUDIX_hydrolase_dom"/>
</dbReference>
<keyword evidence="10" id="KW-1185">Reference proteome</keyword>
<keyword evidence="3" id="KW-0479">Metal-binding</keyword>
<dbReference type="Pfam" id="PF00293">
    <property type="entry name" value="NUDIX"/>
    <property type="match status" value="1"/>
</dbReference>
<dbReference type="PROSITE" id="PS51462">
    <property type="entry name" value="NUDIX"/>
    <property type="match status" value="1"/>
</dbReference>
<dbReference type="InterPro" id="IPR039121">
    <property type="entry name" value="NUDT19"/>
</dbReference>
<dbReference type="PANTHER" id="PTHR12318">
    <property type="entry name" value="TESTOSTERONE-REGULATED PROTEIN RP2"/>
    <property type="match status" value="1"/>
</dbReference>